<dbReference type="RefSeq" id="WP_206718717.1">
    <property type="nucleotide sequence ID" value="NZ_CP071091.1"/>
</dbReference>
<feature type="compositionally biased region" description="Low complexity" evidence="1">
    <location>
        <begin position="20"/>
        <end position="31"/>
    </location>
</feature>
<feature type="region of interest" description="Disordered" evidence="1">
    <location>
        <begin position="20"/>
        <end position="64"/>
    </location>
</feature>
<feature type="signal peptide" evidence="2">
    <location>
        <begin position="1"/>
        <end position="20"/>
    </location>
</feature>
<evidence type="ECO:0000313" key="3">
    <source>
        <dbReference type="EMBL" id="QSQ17082.1"/>
    </source>
</evidence>
<dbReference type="EMBL" id="CP071091">
    <property type="protein sequence ID" value="QSQ17082.1"/>
    <property type="molecule type" value="Genomic_DNA"/>
</dbReference>
<proteinExistence type="predicted"/>
<keyword evidence="4" id="KW-1185">Reference proteome</keyword>
<organism evidence="3 4">
    <name type="scientific">Myxococcus landrumensis</name>
    <dbReference type="NCBI Taxonomy" id="2813577"/>
    <lineage>
        <taxon>Bacteria</taxon>
        <taxon>Pseudomonadati</taxon>
        <taxon>Myxococcota</taxon>
        <taxon>Myxococcia</taxon>
        <taxon>Myxococcales</taxon>
        <taxon>Cystobacterineae</taxon>
        <taxon>Myxococcaceae</taxon>
        <taxon>Myxococcus</taxon>
    </lineage>
</organism>
<evidence type="ECO:0000256" key="1">
    <source>
        <dbReference type="SAM" id="MobiDB-lite"/>
    </source>
</evidence>
<dbReference type="Proteomes" id="UP000663090">
    <property type="component" value="Chromosome"/>
</dbReference>
<gene>
    <name evidence="3" type="ORF">JY572_13915</name>
</gene>
<evidence type="ECO:0000256" key="2">
    <source>
        <dbReference type="SAM" id="SignalP"/>
    </source>
</evidence>
<evidence type="ECO:0000313" key="4">
    <source>
        <dbReference type="Proteomes" id="UP000663090"/>
    </source>
</evidence>
<feature type="chain" id="PRO_5046286782" evidence="2">
    <location>
        <begin position="21"/>
        <end position="469"/>
    </location>
</feature>
<accession>A0ABX7NE52</accession>
<reference evidence="3 4" key="1">
    <citation type="submission" date="2021-02" db="EMBL/GenBank/DDBJ databases">
        <title>De Novo genome assembly of isolated myxobacteria.</title>
        <authorList>
            <person name="Stevens D.C."/>
        </authorList>
    </citation>
    <scope>NUCLEOTIDE SEQUENCE [LARGE SCALE GENOMIC DNA]</scope>
    <source>
        <strain evidence="3 4">SCHIC003</strain>
    </source>
</reference>
<keyword evidence="2" id="KW-0732">Signal</keyword>
<protein>
    <submittedName>
        <fullName evidence="3">Uncharacterized protein</fullName>
    </submittedName>
</protein>
<sequence>MTRWLVALLLLSGCAGSVSAADAGSSGDAGSEVPDAGVRDAGVSPGWGQGTQAGGFSNDVWTPGRDSDGRVNAASWALVPRGRWVSVADTKLQGLGAQVQAAIPGWRDYGSQGWNGVTEAWNAPAFDLTGRRLWRHGGGHGDSSNNGIYRFDLDFMRWSIEHMPSDTNLWSKAYRESGTFAGCPESRAAYNAEVSAGTWAQRDRWYYDEIFWDRTTSNPMGNPTARHVYDGFIYVPDSNELVIACRRLWRYSLASHQWTVKTHPRANGDETALTEEVIAVLDHESKLVIGSSGSSGPFAADYDLRDNTWLAPRSTWGSWDWSGAAYTQHGDIVTFFTPPHSAGFYASPGRWQRYDVATHAVLSSGSTWNYEGGLSLASFPDTDHATDGHGMVYVPSEDIYWVYTKLNSGMTWLELDLKTSPATLRPKTFANAAPTLQSGIARRRAIYFPTLDAIVWMSPGDKDVLVFRL</sequence>
<name>A0ABX7NE52_9BACT</name>